<accession>A0ABM1JRB6</accession>
<feature type="signal peptide" evidence="4">
    <location>
        <begin position="1"/>
        <end position="19"/>
    </location>
</feature>
<sequence length="202" mass="22584">MWYPPGLLLLFQALTLGLAGSLPGQPKDQQDEVFLDEPAAHRFLGRKLLYNHWDFELLSPDSLERECIEEVCNYEEAREVFEDDFKTKDFWETYAHNGRGGARQPGVDVAGLIAGLIAALVSTVMFVIVAMYCFKYRVKQRNRSRTQENSYPEVPLACFTEAPKPETAPGLPSYEQAMAASGVHDAPPPPYNRSSTNTAPPT</sequence>
<keyword evidence="6" id="KW-1185">Reference proteome</keyword>
<feature type="domain" description="Gla" evidence="5">
    <location>
        <begin position="50"/>
        <end position="96"/>
    </location>
</feature>
<dbReference type="RefSeq" id="XP_015264003.1">
    <property type="nucleotide sequence ID" value="XM_015408517.1"/>
</dbReference>
<organism evidence="6 7">
    <name type="scientific">Gekko japonicus</name>
    <name type="common">Schlegel's Japanese gecko</name>
    <dbReference type="NCBI Taxonomy" id="146911"/>
    <lineage>
        <taxon>Eukaryota</taxon>
        <taxon>Metazoa</taxon>
        <taxon>Chordata</taxon>
        <taxon>Craniata</taxon>
        <taxon>Vertebrata</taxon>
        <taxon>Euteleostomi</taxon>
        <taxon>Lepidosauria</taxon>
        <taxon>Squamata</taxon>
        <taxon>Bifurcata</taxon>
        <taxon>Gekkota</taxon>
        <taxon>Gekkonidae</taxon>
        <taxon>Gekkoninae</taxon>
        <taxon>Gekko</taxon>
    </lineage>
</organism>
<feature type="region of interest" description="Disordered" evidence="2">
    <location>
        <begin position="167"/>
        <end position="202"/>
    </location>
</feature>
<proteinExistence type="predicted"/>
<keyword evidence="3" id="KW-0472">Membrane</keyword>
<feature type="chain" id="PRO_5046686519" evidence="4">
    <location>
        <begin position="20"/>
        <end position="202"/>
    </location>
</feature>
<dbReference type="SMART" id="SM00069">
    <property type="entry name" value="GLA"/>
    <property type="match status" value="1"/>
</dbReference>
<dbReference type="SUPFAM" id="SSF57630">
    <property type="entry name" value="GLA-domain"/>
    <property type="match status" value="1"/>
</dbReference>
<evidence type="ECO:0000256" key="3">
    <source>
        <dbReference type="SAM" id="Phobius"/>
    </source>
</evidence>
<dbReference type="Proteomes" id="UP000694871">
    <property type="component" value="Unplaced"/>
</dbReference>
<dbReference type="GeneID" id="107108119"/>
<evidence type="ECO:0000313" key="6">
    <source>
        <dbReference type="Proteomes" id="UP000694871"/>
    </source>
</evidence>
<dbReference type="InterPro" id="IPR017857">
    <property type="entry name" value="Coagulation_fac-like_Gla_dom"/>
</dbReference>
<keyword evidence="3" id="KW-1133">Transmembrane helix</keyword>
<keyword evidence="3 7" id="KW-0812">Transmembrane</keyword>
<dbReference type="PROSITE" id="PS00011">
    <property type="entry name" value="GLA_1"/>
    <property type="match status" value="1"/>
</dbReference>
<reference evidence="7" key="1">
    <citation type="submission" date="2025-08" db="UniProtKB">
        <authorList>
            <consortium name="RefSeq"/>
        </authorList>
    </citation>
    <scope>IDENTIFICATION</scope>
</reference>
<evidence type="ECO:0000313" key="7">
    <source>
        <dbReference type="RefSeq" id="XP_015264003.1"/>
    </source>
</evidence>
<keyword evidence="1" id="KW-1015">Disulfide bond</keyword>
<dbReference type="InterPro" id="IPR000294">
    <property type="entry name" value="GLA_domain"/>
</dbReference>
<feature type="transmembrane region" description="Helical" evidence="3">
    <location>
        <begin position="109"/>
        <end position="134"/>
    </location>
</feature>
<dbReference type="Pfam" id="PF00594">
    <property type="entry name" value="Gla"/>
    <property type="match status" value="1"/>
</dbReference>
<evidence type="ECO:0000256" key="2">
    <source>
        <dbReference type="SAM" id="MobiDB-lite"/>
    </source>
</evidence>
<dbReference type="PANTHER" id="PTHR24278:SF30">
    <property type="entry name" value="TRANSMEMBRANE GAMMA-CARBOXYGLUTAMIC ACID PROTEIN 2"/>
    <property type="match status" value="1"/>
</dbReference>
<dbReference type="PANTHER" id="PTHR24278">
    <property type="entry name" value="COAGULATION FACTOR"/>
    <property type="match status" value="1"/>
</dbReference>
<dbReference type="PRINTS" id="PR00001">
    <property type="entry name" value="GLABLOOD"/>
</dbReference>
<gene>
    <name evidence="7" type="primary">PRRG2</name>
</gene>
<name>A0ABM1JRB6_GEKJA</name>
<evidence type="ECO:0000256" key="4">
    <source>
        <dbReference type="SAM" id="SignalP"/>
    </source>
</evidence>
<evidence type="ECO:0000256" key="1">
    <source>
        <dbReference type="ARBA" id="ARBA00023157"/>
    </source>
</evidence>
<feature type="compositionally biased region" description="Polar residues" evidence="2">
    <location>
        <begin position="192"/>
        <end position="202"/>
    </location>
</feature>
<dbReference type="Gene3D" id="4.10.740.10">
    <property type="entry name" value="Coagulation Factor IX"/>
    <property type="match status" value="1"/>
</dbReference>
<dbReference type="InterPro" id="IPR035972">
    <property type="entry name" value="GLA-like_dom_SF"/>
</dbReference>
<keyword evidence="4" id="KW-0732">Signal</keyword>
<dbReference type="PROSITE" id="PS50998">
    <property type="entry name" value="GLA_2"/>
    <property type="match status" value="1"/>
</dbReference>
<protein>
    <submittedName>
        <fullName evidence="7">Transmembrane gamma-carboxyglutamic acid protein 2</fullName>
    </submittedName>
</protein>
<dbReference type="InterPro" id="IPR050442">
    <property type="entry name" value="Peptidase_S1_coag_factors"/>
</dbReference>
<evidence type="ECO:0000259" key="5">
    <source>
        <dbReference type="PROSITE" id="PS50998"/>
    </source>
</evidence>